<dbReference type="InterPro" id="IPR013785">
    <property type="entry name" value="Aldolase_TIM"/>
</dbReference>
<dbReference type="EMBL" id="KZ819635">
    <property type="protein sequence ID" value="PWN92231.1"/>
    <property type="molecule type" value="Genomic_DNA"/>
</dbReference>
<dbReference type="STRING" id="215250.A0A316YSM0"/>
<dbReference type="InParanoid" id="A0A316YSM0"/>
<dbReference type="Proteomes" id="UP000245768">
    <property type="component" value="Unassembled WGS sequence"/>
</dbReference>
<organism evidence="6 7">
    <name type="scientific">Acaromyces ingoldii</name>
    <dbReference type="NCBI Taxonomy" id="215250"/>
    <lineage>
        <taxon>Eukaryota</taxon>
        <taxon>Fungi</taxon>
        <taxon>Dikarya</taxon>
        <taxon>Basidiomycota</taxon>
        <taxon>Ustilaginomycotina</taxon>
        <taxon>Exobasidiomycetes</taxon>
        <taxon>Exobasidiales</taxon>
        <taxon>Cryptobasidiaceae</taxon>
        <taxon>Acaromyces</taxon>
    </lineage>
</organism>
<dbReference type="Pfam" id="PF00701">
    <property type="entry name" value="DHDPS"/>
    <property type="match status" value="1"/>
</dbReference>
<evidence type="ECO:0000313" key="7">
    <source>
        <dbReference type="Proteomes" id="UP000245768"/>
    </source>
</evidence>
<accession>A0A316YSM0</accession>
<proteinExistence type="inferred from homology"/>
<dbReference type="SUPFAM" id="SSF51569">
    <property type="entry name" value="Aldolase"/>
    <property type="match status" value="1"/>
</dbReference>
<dbReference type="CDD" id="cd00408">
    <property type="entry name" value="DHDPS-like"/>
    <property type="match status" value="1"/>
</dbReference>
<gene>
    <name evidence="6" type="ORF">FA10DRAFT_266026</name>
</gene>
<dbReference type="SMART" id="SM01130">
    <property type="entry name" value="DHDPS"/>
    <property type="match status" value="1"/>
</dbReference>
<keyword evidence="1 3" id="KW-0456">Lyase</keyword>
<keyword evidence="7" id="KW-1185">Reference proteome</keyword>
<evidence type="ECO:0000256" key="3">
    <source>
        <dbReference type="PIRNR" id="PIRNR001365"/>
    </source>
</evidence>
<dbReference type="GeneID" id="37043231"/>
<dbReference type="PANTHER" id="PTHR12128">
    <property type="entry name" value="DIHYDRODIPICOLINATE SYNTHASE"/>
    <property type="match status" value="1"/>
</dbReference>
<reference evidence="6 7" key="1">
    <citation type="journal article" date="2018" name="Mol. Biol. Evol.">
        <title>Broad Genomic Sampling Reveals a Smut Pathogenic Ancestry of the Fungal Clade Ustilaginomycotina.</title>
        <authorList>
            <person name="Kijpornyongpan T."/>
            <person name="Mondo S.J."/>
            <person name="Barry K."/>
            <person name="Sandor L."/>
            <person name="Lee J."/>
            <person name="Lipzen A."/>
            <person name="Pangilinan J."/>
            <person name="LaButti K."/>
            <person name="Hainaut M."/>
            <person name="Henrissat B."/>
            <person name="Grigoriev I.V."/>
            <person name="Spatafora J.W."/>
            <person name="Aime M.C."/>
        </authorList>
    </citation>
    <scope>NUCLEOTIDE SEQUENCE [LARGE SCALE GENOMIC DNA]</scope>
    <source>
        <strain evidence="6 7">MCA 4198</strain>
    </source>
</reference>
<dbReference type="PROSITE" id="PS00665">
    <property type="entry name" value="DHDPS_1"/>
    <property type="match status" value="1"/>
</dbReference>
<dbReference type="GO" id="GO:0008840">
    <property type="term" value="F:4-hydroxy-tetrahydrodipicolinate synthase activity"/>
    <property type="evidence" value="ECO:0007669"/>
    <property type="project" value="TreeGrafter"/>
</dbReference>
<feature type="active site" description="Proton donor/acceptor" evidence="4">
    <location>
        <position position="152"/>
    </location>
</feature>
<sequence>MTTSNGLVYASQPLRGGIYAPIPTPLHSDETLDLPTLAQHALRLARANVGLVVGGSTGEASQLTREERYEIVATVRKALVAEGVECPVIAGTGGGSLRETVELCRDAKRAGADGVLVISPGYFSGAIAKDTKALKEFFWETADKSPLPVMIYNFPAASAGIDLDSDLLEDIAAHPNICGAKLTCGGIGKGARLASSKKVAGRTPFHVFPGFADILFPGMMAGMTGAIAGTANLLPRLTVQLYESIVAYQQAPTVQALAEVQKLSDVVSRADWALAKTGISGTKWVLGRWYTDVGAPRRPLQPLAKDKQAMLDVDLAQAIELERGLERAAGLSVVAKP</sequence>
<evidence type="ECO:0000313" key="6">
    <source>
        <dbReference type="EMBL" id="PWN92231.1"/>
    </source>
</evidence>
<feature type="binding site" evidence="5">
    <location>
        <position position="57"/>
    </location>
    <ligand>
        <name>pyruvate</name>
        <dbReference type="ChEBI" id="CHEBI:15361"/>
    </ligand>
</feature>
<evidence type="ECO:0000256" key="1">
    <source>
        <dbReference type="ARBA" id="ARBA00023239"/>
    </source>
</evidence>
<dbReference type="PIRSF" id="PIRSF001365">
    <property type="entry name" value="DHDPS"/>
    <property type="match status" value="1"/>
</dbReference>
<name>A0A316YSM0_9BASI</name>
<dbReference type="OrthoDB" id="191315at2759"/>
<evidence type="ECO:0000256" key="5">
    <source>
        <dbReference type="PIRSR" id="PIRSR001365-2"/>
    </source>
</evidence>
<dbReference type="PRINTS" id="PR00146">
    <property type="entry name" value="DHPICSNTHASE"/>
</dbReference>
<dbReference type="AlphaFoldDB" id="A0A316YSM0"/>
<evidence type="ECO:0000256" key="4">
    <source>
        <dbReference type="PIRSR" id="PIRSR001365-1"/>
    </source>
</evidence>
<dbReference type="Gene3D" id="3.20.20.70">
    <property type="entry name" value="Aldolase class I"/>
    <property type="match status" value="1"/>
</dbReference>
<comment type="similarity">
    <text evidence="3">Belongs to the DapA family.</text>
</comment>
<dbReference type="InterPro" id="IPR002220">
    <property type="entry name" value="DapA-like"/>
</dbReference>
<feature type="active site" description="Schiff-base intermediate with substrate" evidence="4">
    <location>
        <position position="181"/>
    </location>
</feature>
<dbReference type="RefSeq" id="XP_025379429.1">
    <property type="nucleotide sequence ID" value="XM_025521315.1"/>
</dbReference>
<dbReference type="InterPro" id="IPR020624">
    <property type="entry name" value="Schiff_base-form_aldolases_CS"/>
</dbReference>
<protein>
    <submittedName>
        <fullName evidence="6">Aldolase</fullName>
    </submittedName>
</protein>
<evidence type="ECO:0000256" key="2">
    <source>
        <dbReference type="ARBA" id="ARBA00023270"/>
    </source>
</evidence>
<feature type="binding site" evidence="5">
    <location>
        <position position="227"/>
    </location>
    <ligand>
        <name>pyruvate</name>
        <dbReference type="ChEBI" id="CHEBI:15361"/>
    </ligand>
</feature>
<dbReference type="PANTHER" id="PTHR12128:SF66">
    <property type="entry name" value="4-HYDROXY-2-OXOGLUTARATE ALDOLASE, MITOCHONDRIAL"/>
    <property type="match status" value="1"/>
</dbReference>
<keyword evidence="2" id="KW-0704">Schiff base</keyword>